<keyword evidence="4" id="KW-0067">ATP-binding</keyword>
<reference evidence="4" key="2">
    <citation type="submission" date="2020-09" db="EMBL/GenBank/DDBJ databases">
        <authorList>
            <person name="Sun Q."/>
            <person name="Zhou Y."/>
        </authorList>
    </citation>
    <scope>NUCLEOTIDE SEQUENCE</scope>
    <source>
        <strain evidence="4">CGMCC 1.15493</strain>
    </source>
</reference>
<dbReference type="InterPro" id="IPR050742">
    <property type="entry name" value="Helicase_Restrict-Modif_Enz"/>
</dbReference>
<keyword evidence="4" id="KW-0547">Nucleotide-binding</keyword>
<evidence type="ECO:0000256" key="1">
    <source>
        <dbReference type="SAM" id="MobiDB-lite"/>
    </source>
</evidence>
<organism evidence="4 5">
    <name type="scientific">Aureimonas glaciei</name>
    <dbReference type="NCBI Taxonomy" id="1776957"/>
    <lineage>
        <taxon>Bacteria</taxon>
        <taxon>Pseudomonadati</taxon>
        <taxon>Pseudomonadota</taxon>
        <taxon>Alphaproteobacteria</taxon>
        <taxon>Hyphomicrobiales</taxon>
        <taxon>Aurantimonadaceae</taxon>
        <taxon>Aureimonas</taxon>
    </lineage>
</organism>
<dbReference type="Gene3D" id="3.40.50.300">
    <property type="entry name" value="P-loop containing nucleotide triphosphate hydrolases"/>
    <property type="match status" value="2"/>
</dbReference>
<proteinExistence type="predicted"/>
<dbReference type="GO" id="GO:0004386">
    <property type="term" value="F:helicase activity"/>
    <property type="evidence" value="ECO:0007669"/>
    <property type="project" value="UniProtKB-KW"/>
</dbReference>
<name>A0A917DAW8_9HYPH</name>
<dbReference type="SMART" id="SM00490">
    <property type="entry name" value="HELICc"/>
    <property type="match status" value="1"/>
</dbReference>
<dbReference type="PANTHER" id="PTHR47396">
    <property type="entry name" value="TYPE I RESTRICTION ENZYME ECOKI R PROTEIN"/>
    <property type="match status" value="1"/>
</dbReference>
<dbReference type="PROSITE" id="PS51194">
    <property type="entry name" value="HELICASE_CTER"/>
    <property type="match status" value="1"/>
</dbReference>
<evidence type="ECO:0000259" key="3">
    <source>
        <dbReference type="PROSITE" id="PS51194"/>
    </source>
</evidence>
<dbReference type="Pfam" id="PF04851">
    <property type="entry name" value="ResIII"/>
    <property type="match status" value="1"/>
</dbReference>
<dbReference type="PROSITE" id="PS51192">
    <property type="entry name" value="HELICASE_ATP_BIND_1"/>
    <property type="match status" value="1"/>
</dbReference>
<keyword evidence="4" id="KW-0378">Hydrolase</keyword>
<accession>A0A917DAW8</accession>
<dbReference type="Pfam" id="PF00271">
    <property type="entry name" value="Helicase_C"/>
    <property type="match status" value="1"/>
</dbReference>
<dbReference type="GO" id="GO:0005524">
    <property type="term" value="F:ATP binding"/>
    <property type="evidence" value="ECO:0007669"/>
    <property type="project" value="InterPro"/>
</dbReference>
<evidence type="ECO:0000313" key="5">
    <source>
        <dbReference type="Proteomes" id="UP000613160"/>
    </source>
</evidence>
<keyword evidence="5" id="KW-1185">Reference proteome</keyword>
<dbReference type="SMART" id="SM00487">
    <property type="entry name" value="DEXDc"/>
    <property type="match status" value="1"/>
</dbReference>
<dbReference type="GO" id="GO:0016787">
    <property type="term" value="F:hydrolase activity"/>
    <property type="evidence" value="ECO:0007669"/>
    <property type="project" value="InterPro"/>
</dbReference>
<dbReference type="EMBL" id="BMJJ01000005">
    <property type="protein sequence ID" value="GGD19955.1"/>
    <property type="molecule type" value="Genomic_DNA"/>
</dbReference>
<feature type="region of interest" description="Disordered" evidence="1">
    <location>
        <begin position="337"/>
        <end position="378"/>
    </location>
</feature>
<gene>
    <name evidence="4" type="ORF">GCM10011335_23580</name>
</gene>
<comment type="caution">
    <text evidence="4">The sequence shown here is derived from an EMBL/GenBank/DDBJ whole genome shotgun (WGS) entry which is preliminary data.</text>
</comment>
<protein>
    <submittedName>
        <fullName evidence="4">DEAD/DEAH box helicase</fullName>
    </submittedName>
</protein>
<reference evidence="4" key="1">
    <citation type="journal article" date="2014" name="Int. J. Syst. Evol. Microbiol.">
        <title>Complete genome sequence of Corynebacterium casei LMG S-19264T (=DSM 44701T), isolated from a smear-ripened cheese.</title>
        <authorList>
            <consortium name="US DOE Joint Genome Institute (JGI-PGF)"/>
            <person name="Walter F."/>
            <person name="Albersmeier A."/>
            <person name="Kalinowski J."/>
            <person name="Ruckert C."/>
        </authorList>
    </citation>
    <scope>NUCLEOTIDE SEQUENCE</scope>
    <source>
        <strain evidence="4">CGMCC 1.15493</strain>
    </source>
</reference>
<dbReference type="InterPro" id="IPR006935">
    <property type="entry name" value="Helicase/UvrB_N"/>
</dbReference>
<dbReference type="GO" id="GO:0003677">
    <property type="term" value="F:DNA binding"/>
    <property type="evidence" value="ECO:0007669"/>
    <property type="project" value="InterPro"/>
</dbReference>
<dbReference type="InterPro" id="IPR001650">
    <property type="entry name" value="Helicase_C-like"/>
</dbReference>
<feature type="domain" description="Helicase ATP-binding" evidence="2">
    <location>
        <begin position="17"/>
        <end position="166"/>
    </location>
</feature>
<dbReference type="PANTHER" id="PTHR47396:SF1">
    <property type="entry name" value="ATP-DEPENDENT HELICASE IRC3-RELATED"/>
    <property type="match status" value="1"/>
</dbReference>
<dbReference type="GO" id="GO:0005829">
    <property type="term" value="C:cytosol"/>
    <property type="evidence" value="ECO:0007669"/>
    <property type="project" value="TreeGrafter"/>
</dbReference>
<evidence type="ECO:0000313" key="4">
    <source>
        <dbReference type="EMBL" id="GGD19955.1"/>
    </source>
</evidence>
<keyword evidence="4" id="KW-0347">Helicase</keyword>
<dbReference type="RefSeq" id="WP_188850822.1">
    <property type="nucleotide sequence ID" value="NZ_BMJJ01000005.1"/>
</dbReference>
<dbReference type="InterPro" id="IPR027417">
    <property type="entry name" value="P-loop_NTPase"/>
</dbReference>
<evidence type="ECO:0000259" key="2">
    <source>
        <dbReference type="PROSITE" id="PS51192"/>
    </source>
</evidence>
<feature type="domain" description="Helicase C-terminal" evidence="3">
    <location>
        <begin position="218"/>
        <end position="357"/>
    </location>
</feature>
<dbReference type="AlphaFoldDB" id="A0A917DAW8"/>
<dbReference type="InterPro" id="IPR014001">
    <property type="entry name" value="Helicase_ATP-bd"/>
</dbReference>
<dbReference type="SUPFAM" id="SSF52540">
    <property type="entry name" value="P-loop containing nucleoside triphosphate hydrolases"/>
    <property type="match status" value="1"/>
</dbReference>
<sequence>MTVQLYDHQKALIGDARKALAEHRSVLVQLPTGGGKTIVASFMAGSAAKRGKTVTFACHRKELILQTAKTFDKVGIPYGIIAAGITGDRRQPVQIASIPTLNSRFDQYKAPDLYVVDEAHHAGAKTWADVIDAYKAQGSFVVGLSATPERLDGTGLGKWFNAMVKGPSTAWLIENGFLSPYRLFAPSSPDLSGIKRIGGDFNKKELEERVGTTAVTGNAVEHYRKLAHGKRAMVFCVSIKHSLAVVEQFQAAGYRAAHIDGESQDRDKLIADFTAGRIEVLSSVDLVSEGFDLPAIEVAILLRPTDSLALFIQQVGRALRIAPGKSEAIILDHAGNSRAKEEGGRGHGLPCQERDWTLNGRVKRSRGGNGDEPSSPARQCPTCYRVHPPAPVCPNCGHSYPALGRTVKELAGELAEVEIAAARTAVRKDQGRAKTLDDLVAQGRARGIRNPAKWAEHVLKGREEKRENETAQSLEDLIRIGTLRGRKNPAAWAQKVWDARNETTQRRYA</sequence>
<dbReference type="Proteomes" id="UP000613160">
    <property type="component" value="Unassembled WGS sequence"/>
</dbReference>